<organism evidence="3 4">
    <name type="scientific">Xanthoceras sorbifolium</name>
    <dbReference type="NCBI Taxonomy" id="99658"/>
    <lineage>
        <taxon>Eukaryota</taxon>
        <taxon>Viridiplantae</taxon>
        <taxon>Streptophyta</taxon>
        <taxon>Embryophyta</taxon>
        <taxon>Tracheophyta</taxon>
        <taxon>Spermatophyta</taxon>
        <taxon>Magnoliopsida</taxon>
        <taxon>eudicotyledons</taxon>
        <taxon>Gunneridae</taxon>
        <taxon>Pentapetalae</taxon>
        <taxon>rosids</taxon>
        <taxon>malvids</taxon>
        <taxon>Sapindales</taxon>
        <taxon>Sapindaceae</taxon>
        <taxon>Xanthoceroideae</taxon>
        <taxon>Xanthoceras</taxon>
    </lineage>
</organism>
<evidence type="ECO:0000256" key="1">
    <source>
        <dbReference type="SAM" id="MobiDB-lite"/>
    </source>
</evidence>
<dbReference type="PANTHER" id="PTHR36340">
    <property type="entry name" value="NAD(P)H DEHYDROGENASE SUBUNIT CRR3, CHLOROPLASTIC-RELATED"/>
    <property type="match status" value="1"/>
</dbReference>
<name>A0ABQ8I2R7_9ROSI</name>
<feature type="region of interest" description="Disordered" evidence="1">
    <location>
        <begin position="18"/>
        <end position="59"/>
    </location>
</feature>
<accession>A0ABQ8I2R7</accession>
<evidence type="ECO:0000256" key="2">
    <source>
        <dbReference type="SAM" id="Phobius"/>
    </source>
</evidence>
<dbReference type="EMBL" id="JAFEMO010000005">
    <property type="protein sequence ID" value="KAH7570932.1"/>
    <property type="molecule type" value="Genomic_DNA"/>
</dbReference>
<dbReference type="Proteomes" id="UP000827721">
    <property type="component" value="Unassembled WGS sequence"/>
</dbReference>
<feature type="compositionally biased region" description="Low complexity" evidence="1">
    <location>
        <begin position="18"/>
        <end position="28"/>
    </location>
</feature>
<keyword evidence="2" id="KW-0812">Transmembrane</keyword>
<protein>
    <recommendedName>
        <fullName evidence="5">Chlororespiratory reduction 3</fullName>
    </recommendedName>
</protein>
<dbReference type="InterPro" id="IPR038931">
    <property type="entry name" value="CRR3"/>
</dbReference>
<proteinExistence type="predicted"/>
<keyword evidence="2" id="KW-1133">Transmembrane helix</keyword>
<comment type="caution">
    <text evidence="3">The sequence shown here is derived from an EMBL/GenBank/DDBJ whole genome shotgun (WGS) entry which is preliminary data.</text>
</comment>
<feature type="compositionally biased region" description="Polar residues" evidence="1">
    <location>
        <begin position="48"/>
        <end position="58"/>
    </location>
</feature>
<keyword evidence="2" id="KW-0472">Membrane</keyword>
<evidence type="ECO:0008006" key="5">
    <source>
        <dbReference type="Google" id="ProtNLM"/>
    </source>
</evidence>
<evidence type="ECO:0000313" key="4">
    <source>
        <dbReference type="Proteomes" id="UP000827721"/>
    </source>
</evidence>
<gene>
    <name evidence="3" type="ORF">JRO89_XS05G0225700</name>
</gene>
<reference evidence="3 4" key="1">
    <citation type="submission" date="2021-02" db="EMBL/GenBank/DDBJ databases">
        <title>Plant Genome Project.</title>
        <authorList>
            <person name="Zhang R.-G."/>
        </authorList>
    </citation>
    <scope>NUCLEOTIDE SEQUENCE [LARGE SCALE GENOMIC DNA]</scope>
    <source>
        <tissue evidence="3">Leaves</tissue>
    </source>
</reference>
<keyword evidence="4" id="KW-1185">Reference proteome</keyword>
<sequence>MSCLSSCHHHHIITLASLTNNTSSSSSSPETNHKPNPPITRRTKLQKNQKPLNLSSKLHPNISEQKKQLAIMEMERAIGAGTFRDNEPRHCPFNFSCFAIFLIQYIKYNMIVFNGVLPDLSGVFEGPVEKKIRETGQWVATNTEQKIRSSNLSCIDFAGKGILIVSMQWILPIWTLLLLLASGAVKLPFSIPLLDDLIL</sequence>
<evidence type="ECO:0000313" key="3">
    <source>
        <dbReference type="EMBL" id="KAH7570932.1"/>
    </source>
</evidence>
<feature type="transmembrane region" description="Helical" evidence="2">
    <location>
        <begin position="169"/>
        <end position="189"/>
    </location>
</feature>
<dbReference type="PANTHER" id="PTHR36340:SF1">
    <property type="entry name" value="NAD(P)H DEHYDROGENASE SUBUNIT CRR3, CHLOROPLASTIC-RELATED"/>
    <property type="match status" value="1"/>
</dbReference>